<dbReference type="GO" id="GO:0000981">
    <property type="term" value="F:DNA-binding transcription factor activity, RNA polymerase II-specific"/>
    <property type="evidence" value="ECO:0007669"/>
    <property type="project" value="InterPro"/>
</dbReference>
<evidence type="ECO:0000313" key="10">
    <source>
        <dbReference type="EMBL" id="OBZ67178.1"/>
    </source>
</evidence>
<dbReference type="PANTHER" id="PTHR40626:SF11">
    <property type="entry name" value="ZINC FINGER PROTEIN YPR022C"/>
    <property type="match status" value="1"/>
</dbReference>
<dbReference type="InterPro" id="IPR051059">
    <property type="entry name" value="VerF-like"/>
</dbReference>
<gene>
    <name evidence="10" type="ORF">A0H81_13026</name>
</gene>
<dbReference type="Pfam" id="PF04082">
    <property type="entry name" value="Fungal_trans"/>
    <property type="match status" value="1"/>
</dbReference>
<evidence type="ECO:0000256" key="1">
    <source>
        <dbReference type="ARBA" id="ARBA00004123"/>
    </source>
</evidence>
<dbReference type="SUPFAM" id="SSF57667">
    <property type="entry name" value="beta-beta-alpha zinc fingers"/>
    <property type="match status" value="1"/>
</dbReference>
<evidence type="ECO:0000256" key="5">
    <source>
        <dbReference type="ARBA" id="ARBA00022833"/>
    </source>
</evidence>
<feature type="compositionally biased region" description="Polar residues" evidence="8">
    <location>
        <begin position="1"/>
        <end position="23"/>
    </location>
</feature>
<evidence type="ECO:0000256" key="7">
    <source>
        <dbReference type="PROSITE-ProRule" id="PRU00042"/>
    </source>
</evidence>
<sequence>MDASSNNLQTVEHDFSQPSSSTKIEPVPPMIELTKDGNVSKMRLHKGNVPSLPQTKLCPICPAKFTRTTHLNRHLRTHTNERLHECDFTRSDLLTRHKRSCGDSSSVNRSRPATVGWIYSRPTVESTDIIIDRLESTSIGSSPEPTFPFPTDPVEVPHGSLPLDFQRPEAYAPSANSPTATGPSETGWPVAPSAPPAPSPQCFIITFAFSSAQRLPPILLSAMRACGALYVRTQTAIHFIDSTLASARDELIAEFAKTPTDYEHLVHLTLTISLLQTIGLFHRSPEQRAASNVYHGMIVMMIRMSGFIERTVNWEVPNVNVMEPLSVESAWREWIIHETGKRALWICYLHDCCHTIYFNLRATFLTKEFNLGLPCEDGLWAARSIGSAEPISSHCTPDSLR</sequence>
<dbReference type="Pfam" id="PF00096">
    <property type="entry name" value="zf-C2H2"/>
    <property type="match status" value="1"/>
</dbReference>
<dbReference type="InterPro" id="IPR036236">
    <property type="entry name" value="Znf_C2H2_sf"/>
</dbReference>
<reference evidence="10 11" key="1">
    <citation type="submission" date="2016-03" db="EMBL/GenBank/DDBJ databases">
        <title>Whole genome sequencing of Grifola frondosa 9006-11.</title>
        <authorList>
            <person name="Min B."/>
            <person name="Park H."/>
            <person name="Kim J.-G."/>
            <person name="Cho H."/>
            <person name="Oh Y.-L."/>
            <person name="Kong W.-S."/>
            <person name="Choi I.-G."/>
        </authorList>
    </citation>
    <scope>NUCLEOTIDE SEQUENCE [LARGE SCALE GENOMIC DNA]</scope>
    <source>
        <strain evidence="10 11">9006-11</strain>
    </source>
</reference>
<feature type="region of interest" description="Disordered" evidence="8">
    <location>
        <begin position="1"/>
        <end position="27"/>
    </location>
</feature>
<dbReference type="CDD" id="cd12148">
    <property type="entry name" value="fungal_TF_MHR"/>
    <property type="match status" value="1"/>
</dbReference>
<dbReference type="EMBL" id="LUGG01000025">
    <property type="protein sequence ID" value="OBZ67178.1"/>
    <property type="molecule type" value="Genomic_DNA"/>
</dbReference>
<dbReference type="GO" id="GO:0006351">
    <property type="term" value="P:DNA-templated transcription"/>
    <property type="evidence" value="ECO:0007669"/>
    <property type="project" value="InterPro"/>
</dbReference>
<keyword evidence="4 7" id="KW-0863">Zinc-finger</keyword>
<dbReference type="Gene3D" id="3.30.160.60">
    <property type="entry name" value="Classic Zinc Finger"/>
    <property type="match status" value="1"/>
</dbReference>
<evidence type="ECO:0000256" key="8">
    <source>
        <dbReference type="SAM" id="MobiDB-lite"/>
    </source>
</evidence>
<dbReference type="STRING" id="5627.A0A1C7LRI2"/>
<evidence type="ECO:0000256" key="6">
    <source>
        <dbReference type="ARBA" id="ARBA00023242"/>
    </source>
</evidence>
<evidence type="ECO:0000256" key="4">
    <source>
        <dbReference type="ARBA" id="ARBA00022771"/>
    </source>
</evidence>
<evidence type="ECO:0000256" key="2">
    <source>
        <dbReference type="ARBA" id="ARBA00022723"/>
    </source>
</evidence>
<keyword evidence="6" id="KW-0539">Nucleus</keyword>
<comment type="caution">
    <text evidence="10">The sequence shown here is derived from an EMBL/GenBank/DDBJ whole genome shotgun (WGS) entry which is preliminary data.</text>
</comment>
<proteinExistence type="predicted"/>
<dbReference type="InterPro" id="IPR007219">
    <property type="entry name" value="XnlR_reg_dom"/>
</dbReference>
<feature type="domain" description="C2H2-type" evidence="9">
    <location>
        <begin position="56"/>
        <end position="83"/>
    </location>
</feature>
<dbReference type="InterPro" id="IPR013087">
    <property type="entry name" value="Znf_C2H2_type"/>
</dbReference>
<evidence type="ECO:0000313" key="11">
    <source>
        <dbReference type="Proteomes" id="UP000092993"/>
    </source>
</evidence>
<dbReference type="OrthoDB" id="1405595at2759"/>
<dbReference type="PROSITE" id="PS50157">
    <property type="entry name" value="ZINC_FINGER_C2H2_2"/>
    <property type="match status" value="1"/>
</dbReference>
<dbReference type="PROSITE" id="PS00028">
    <property type="entry name" value="ZINC_FINGER_C2H2_1"/>
    <property type="match status" value="1"/>
</dbReference>
<dbReference type="AlphaFoldDB" id="A0A1C7LRI2"/>
<accession>A0A1C7LRI2</accession>
<keyword evidence="2" id="KW-0479">Metal-binding</keyword>
<evidence type="ECO:0000259" key="9">
    <source>
        <dbReference type="PROSITE" id="PS50157"/>
    </source>
</evidence>
<protein>
    <recommendedName>
        <fullName evidence="9">C2H2-type domain-containing protein</fullName>
    </recommendedName>
</protein>
<evidence type="ECO:0000256" key="3">
    <source>
        <dbReference type="ARBA" id="ARBA00022737"/>
    </source>
</evidence>
<organism evidence="10 11">
    <name type="scientific">Grifola frondosa</name>
    <name type="common">Maitake</name>
    <name type="synonym">Polyporus frondosus</name>
    <dbReference type="NCBI Taxonomy" id="5627"/>
    <lineage>
        <taxon>Eukaryota</taxon>
        <taxon>Fungi</taxon>
        <taxon>Dikarya</taxon>
        <taxon>Basidiomycota</taxon>
        <taxon>Agaricomycotina</taxon>
        <taxon>Agaricomycetes</taxon>
        <taxon>Polyporales</taxon>
        <taxon>Grifolaceae</taxon>
        <taxon>Grifola</taxon>
    </lineage>
</organism>
<dbReference type="Proteomes" id="UP000092993">
    <property type="component" value="Unassembled WGS sequence"/>
</dbReference>
<dbReference type="GO" id="GO:0000978">
    <property type="term" value="F:RNA polymerase II cis-regulatory region sequence-specific DNA binding"/>
    <property type="evidence" value="ECO:0007669"/>
    <property type="project" value="InterPro"/>
</dbReference>
<keyword evidence="11" id="KW-1185">Reference proteome</keyword>
<feature type="region of interest" description="Disordered" evidence="8">
    <location>
        <begin position="158"/>
        <end position="194"/>
    </location>
</feature>
<name>A0A1C7LRI2_GRIFR</name>
<dbReference type="PANTHER" id="PTHR40626">
    <property type="entry name" value="MIP31509P"/>
    <property type="match status" value="1"/>
</dbReference>
<dbReference type="GO" id="GO:0000785">
    <property type="term" value="C:chromatin"/>
    <property type="evidence" value="ECO:0007669"/>
    <property type="project" value="TreeGrafter"/>
</dbReference>
<dbReference type="GO" id="GO:0005634">
    <property type="term" value="C:nucleus"/>
    <property type="evidence" value="ECO:0007669"/>
    <property type="project" value="UniProtKB-SubCell"/>
</dbReference>
<feature type="compositionally biased region" description="Polar residues" evidence="8">
    <location>
        <begin position="174"/>
        <end position="184"/>
    </location>
</feature>
<comment type="subcellular location">
    <subcellularLocation>
        <location evidence="1">Nucleus</location>
    </subcellularLocation>
</comment>
<dbReference type="GO" id="GO:0008270">
    <property type="term" value="F:zinc ion binding"/>
    <property type="evidence" value="ECO:0007669"/>
    <property type="project" value="UniProtKB-KW"/>
</dbReference>
<keyword evidence="5" id="KW-0862">Zinc</keyword>
<keyword evidence="3" id="KW-0677">Repeat</keyword>